<dbReference type="EMBL" id="JAACNH010000006">
    <property type="protein sequence ID" value="KAG8440825.1"/>
    <property type="molecule type" value="Genomic_DNA"/>
</dbReference>
<sequence>MYLSFPLNASLKKIRCWFLLVYLERLSVISQNKQSDNLILLHWFLKYSIHLQDIAKLYSLIQCRMFYIIFLHKVDILLLSLGQDGCACA</sequence>
<evidence type="ECO:0000313" key="1">
    <source>
        <dbReference type="EMBL" id="KAG8440825.1"/>
    </source>
</evidence>
<keyword evidence="2" id="KW-1185">Reference proteome</keyword>
<accession>A0A8T2J6G6</accession>
<comment type="caution">
    <text evidence="1">The sequence shown here is derived from an EMBL/GenBank/DDBJ whole genome shotgun (WGS) entry which is preliminary data.</text>
</comment>
<gene>
    <name evidence="1" type="ORF">GDO86_006528</name>
</gene>
<protein>
    <submittedName>
        <fullName evidence="1">Uncharacterized protein</fullName>
    </submittedName>
</protein>
<reference evidence="1" key="1">
    <citation type="thesis" date="2020" institute="ProQuest LLC" country="789 East Eisenhower Parkway, Ann Arbor, MI, USA">
        <title>Comparative Genomics and Chromosome Evolution.</title>
        <authorList>
            <person name="Mudd A.B."/>
        </authorList>
    </citation>
    <scope>NUCLEOTIDE SEQUENCE</scope>
    <source>
        <strain evidence="1">Female2</strain>
        <tissue evidence="1">Blood</tissue>
    </source>
</reference>
<dbReference type="Proteomes" id="UP000812440">
    <property type="component" value="Chromosome 3"/>
</dbReference>
<evidence type="ECO:0000313" key="2">
    <source>
        <dbReference type="Proteomes" id="UP000812440"/>
    </source>
</evidence>
<name>A0A8T2J6G6_9PIPI</name>
<organism evidence="1 2">
    <name type="scientific">Hymenochirus boettgeri</name>
    <name type="common">Congo dwarf clawed frog</name>
    <dbReference type="NCBI Taxonomy" id="247094"/>
    <lineage>
        <taxon>Eukaryota</taxon>
        <taxon>Metazoa</taxon>
        <taxon>Chordata</taxon>
        <taxon>Craniata</taxon>
        <taxon>Vertebrata</taxon>
        <taxon>Euteleostomi</taxon>
        <taxon>Amphibia</taxon>
        <taxon>Batrachia</taxon>
        <taxon>Anura</taxon>
        <taxon>Pipoidea</taxon>
        <taxon>Pipidae</taxon>
        <taxon>Pipinae</taxon>
        <taxon>Hymenochirus</taxon>
    </lineage>
</organism>
<dbReference type="AlphaFoldDB" id="A0A8T2J6G6"/>
<proteinExistence type="predicted"/>